<evidence type="ECO:0008006" key="3">
    <source>
        <dbReference type="Google" id="ProtNLM"/>
    </source>
</evidence>
<dbReference type="EMBL" id="JBHULU010000021">
    <property type="protein sequence ID" value="MFD2515742.1"/>
    <property type="molecule type" value="Genomic_DNA"/>
</dbReference>
<name>A0ABW5IRV3_9BACT</name>
<dbReference type="Proteomes" id="UP001597544">
    <property type="component" value="Unassembled WGS sequence"/>
</dbReference>
<keyword evidence="2" id="KW-1185">Reference proteome</keyword>
<proteinExistence type="predicted"/>
<protein>
    <recommendedName>
        <fullName evidence="3">CarboxypepD_reg-like domain-containing protein</fullName>
    </recommendedName>
</protein>
<reference evidence="2" key="1">
    <citation type="journal article" date="2019" name="Int. J. Syst. Evol. Microbiol.">
        <title>The Global Catalogue of Microorganisms (GCM) 10K type strain sequencing project: providing services to taxonomists for standard genome sequencing and annotation.</title>
        <authorList>
            <consortium name="The Broad Institute Genomics Platform"/>
            <consortium name="The Broad Institute Genome Sequencing Center for Infectious Disease"/>
            <person name="Wu L."/>
            <person name="Ma J."/>
        </authorList>
    </citation>
    <scope>NUCLEOTIDE SEQUENCE [LARGE SCALE GENOMIC DNA]</scope>
    <source>
        <strain evidence="2">KCTC 42498</strain>
    </source>
</reference>
<gene>
    <name evidence="1" type="ORF">ACFSRY_17860</name>
</gene>
<organism evidence="1 2">
    <name type="scientific">Pontibacter locisalis</name>
    <dbReference type="NCBI Taxonomy" id="1719035"/>
    <lineage>
        <taxon>Bacteria</taxon>
        <taxon>Pseudomonadati</taxon>
        <taxon>Bacteroidota</taxon>
        <taxon>Cytophagia</taxon>
        <taxon>Cytophagales</taxon>
        <taxon>Hymenobacteraceae</taxon>
        <taxon>Pontibacter</taxon>
    </lineage>
</organism>
<dbReference type="SUPFAM" id="SSF49464">
    <property type="entry name" value="Carboxypeptidase regulatory domain-like"/>
    <property type="match status" value="1"/>
</dbReference>
<comment type="caution">
    <text evidence="1">The sequence shown here is derived from an EMBL/GenBank/DDBJ whole genome shotgun (WGS) entry which is preliminary data.</text>
</comment>
<evidence type="ECO:0000313" key="1">
    <source>
        <dbReference type="EMBL" id="MFD2515742.1"/>
    </source>
</evidence>
<evidence type="ECO:0000313" key="2">
    <source>
        <dbReference type="Proteomes" id="UP001597544"/>
    </source>
</evidence>
<sequence>MRLTIYFLTLSLFVCVKVYGQTRTITGRVINENLKTLPEVRIQNLDTVVLGTTDKEGRFEIEISPTTDELLTSWIGMEWKTIQLPAQCNQLDIILMYHGSYDFMLARRVDRLRKKRFKKLPELHLAAYEKGLFTTKQPCYGHEFVPIKEELNEIKRKRRTKTP</sequence>
<dbReference type="InterPro" id="IPR008969">
    <property type="entry name" value="CarboxyPept-like_regulatory"/>
</dbReference>
<dbReference type="RefSeq" id="WP_377511079.1">
    <property type="nucleotide sequence ID" value="NZ_JBHULU010000021.1"/>
</dbReference>
<accession>A0ABW5IRV3</accession>